<dbReference type="PROSITE" id="PS01081">
    <property type="entry name" value="HTH_TETR_1"/>
    <property type="match status" value="1"/>
</dbReference>
<dbReference type="Gene3D" id="1.10.10.60">
    <property type="entry name" value="Homeodomain-like"/>
    <property type="match status" value="1"/>
</dbReference>
<dbReference type="PANTHER" id="PTHR47506:SF1">
    <property type="entry name" value="HTH-TYPE TRANSCRIPTIONAL REGULATOR YJDC"/>
    <property type="match status" value="1"/>
</dbReference>
<dbReference type="EMBL" id="JAKREW010000025">
    <property type="protein sequence ID" value="MCG7507547.1"/>
    <property type="molecule type" value="Genomic_DNA"/>
</dbReference>
<evidence type="ECO:0000256" key="1">
    <source>
        <dbReference type="ARBA" id="ARBA00023015"/>
    </source>
</evidence>
<dbReference type="SUPFAM" id="SSF48498">
    <property type="entry name" value="Tetracyclin repressor-like, C-terminal domain"/>
    <property type="match status" value="1"/>
</dbReference>
<evidence type="ECO:0000256" key="3">
    <source>
        <dbReference type="ARBA" id="ARBA00023163"/>
    </source>
</evidence>
<dbReference type="Proteomes" id="UP001201701">
    <property type="component" value="Unassembled WGS sequence"/>
</dbReference>
<sequence>MARPREFDRDEALVKARDAFWVRGYEGTSMADLVAELGIASARIYAAFGSKEDLFREAVGLYETREGGFVDRALAEEPTAQRAVARILREAVEVYTRQGKPWGCMVVSAATNCAAENIRLQDWLAQRRHRQTDAIAERLRRAVMDGEIVDTDVQRLADYLTAVMHGLSVQARDGVPATRLAALCDLALVVMDGFSKHEMADFAS</sequence>
<keyword evidence="3" id="KW-0804">Transcription</keyword>
<dbReference type="Pfam" id="PF00440">
    <property type="entry name" value="TetR_N"/>
    <property type="match status" value="1"/>
</dbReference>
<gene>
    <name evidence="6" type="ORF">L4923_21150</name>
</gene>
<organism evidence="6 7">
    <name type="scientific">Mesorhizobium retamae</name>
    <dbReference type="NCBI Taxonomy" id="2912854"/>
    <lineage>
        <taxon>Bacteria</taxon>
        <taxon>Pseudomonadati</taxon>
        <taxon>Pseudomonadota</taxon>
        <taxon>Alphaproteobacteria</taxon>
        <taxon>Hyphomicrobiales</taxon>
        <taxon>Phyllobacteriaceae</taxon>
        <taxon>Mesorhizobium</taxon>
    </lineage>
</organism>
<dbReference type="InterPro" id="IPR036271">
    <property type="entry name" value="Tet_transcr_reg_TetR-rel_C_sf"/>
</dbReference>
<dbReference type="Gene3D" id="1.10.357.10">
    <property type="entry name" value="Tetracycline Repressor, domain 2"/>
    <property type="match status" value="1"/>
</dbReference>
<accession>A0ABS9QJC2</accession>
<keyword evidence="2 4" id="KW-0238">DNA-binding</keyword>
<dbReference type="PROSITE" id="PS50977">
    <property type="entry name" value="HTH_TETR_2"/>
    <property type="match status" value="1"/>
</dbReference>
<dbReference type="InterPro" id="IPR023772">
    <property type="entry name" value="DNA-bd_HTH_TetR-type_CS"/>
</dbReference>
<keyword evidence="7" id="KW-1185">Reference proteome</keyword>
<dbReference type="Pfam" id="PF16925">
    <property type="entry name" value="TetR_C_13"/>
    <property type="match status" value="1"/>
</dbReference>
<name>A0ABS9QJC2_9HYPH</name>
<dbReference type="InterPro" id="IPR009057">
    <property type="entry name" value="Homeodomain-like_sf"/>
</dbReference>
<dbReference type="PANTHER" id="PTHR47506">
    <property type="entry name" value="TRANSCRIPTIONAL REGULATORY PROTEIN"/>
    <property type="match status" value="1"/>
</dbReference>
<evidence type="ECO:0000256" key="4">
    <source>
        <dbReference type="PROSITE-ProRule" id="PRU00335"/>
    </source>
</evidence>
<dbReference type="RefSeq" id="WP_239368796.1">
    <property type="nucleotide sequence ID" value="NZ_JAKREW010000025.1"/>
</dbReference>
<evidence type="ECO:0000313" key="6">
    <source>
        <dbReference type="EMBL" id="MCG7507547.1"/>
    </source>
</evidence>
<protein>
    <submittedName>
        <fullName evidence="6">TetR/AcrR family transcriptional regulator</fullName>
    </submittedName>
</protein>
<dbReference type="InterPro" id="IPR011075">
    <property type="entry name" value="TetR_C"/>
</dbReference>
<feature type="DNA-binding region" description="H-T-H motif" evidence="4">
    <location>
        <begin position="29"/>
        <end position="48"/>
    </location>
</feature>
<feature type="domain" description="HTH tetR-type" evidence="5">
    <location>
        <begin position="6"/>
        <end position="66"/>
    </location>
</feature>
<dbReference type="SUPFAM" id="SSF46689">
    <property type="entry name" value="Homeodomain-like"/>
    <property type="match status" value="1"/>
</dbReference>
<reference evidence="6 7" key="1">
    <citation type="submission" date="2022-02" db="EMBL/GenBank/DDBJ databases">
        <title>Draft genome sequence of Mezorhizobium retamae strain IRAMC:0171 isolated from Retama raetam nodules.</title>
        <authorList>
            <person name="Bengaied R."/>
            <person name="Sbissi I."/>
            <person name="Huber K."/>
            <person name="Ghodbane F."/>
            <person name="Nouioui I."/>
            <person name="Tarhouni M."/>
            <person name="Gtari M."/>
        </authorList>
    </citation>
    <scope>NUCLEOTIDE SEQUENCE [LARGE SCALE GENOMIC DNA]</scope>
    <source>
        <strain evidence="6 7">IRAMC:0171</strain>
    </source>
</reference>
<dbReference type="InterPro" id="IPR001647">
    <property type="entry name" value="HTH_TetR"/>
</dbReference>
<proteinExistence type="predicted"/>
<evidence type="ECO:0000313" key="7">
    <source>
        <dbReference type="Proteomes" id="UP001201701"/>
    </source>
</evidence>
<comment type="caution">
    <text evidence="6">The sequence shown here is derived from an EMBL/GenBank/DDBJ whole genome shotgun (WGS) entry which is preliminary data.</text>
</comment>
<evidence type="ECO:0000256" key="2">
    <source>
        <dbReference type="ARBA" id="ARBA00023125"/>
    </source>
</evidence>
<keyword evidence="1" id="KW-0805">Transcription regulation</keyword>
<evidence type="ECO:0000259" key="5">
    <source>
        <dbReference type="PROSITE" id="PS50977"/>
    </source>
</evidence>